<feature type="domain" description="Gfo/Idh/MocA-like oxidoreductase N-terminal" evidence="2">
    <location>
        <begin position="6"/>
        <end position="118"/>
    </location>
</feature>
<gene>
    <name evidence="4" type="primary">ydgJ</name>
    <name evidence="4" type="ORF">NCTC10684_00283</name>
</gene>
<proteinExistence type="predicted"/>
<dbReference type="Gene3D" id="3.40.50.720">
    <property type="entry name" value="NAD(P)-binding Rossmann-like Domain"/>
    <property type="match status" value="1"/>
</dbReference>
<protein>
    <submittedName>
        <fullName evidence="4">Uncharacterized oxidoreductase ydgJ</fullName>
        <ecNumber evidence="4">1.-.-.-</ecNumber>
    </submittedName>
</protein>
<dbReference type="RefSeq" id="WP_115729652.1">
    <property type="nucleotide sequence ID" value="NZ_BAAAVY010000011.1"/>
</dbReference>
<dbReference type="GO" id="GO:0000166">
    <property type="term" value="F:nucleotide binding"/>
    <property type="evidence" value="ECO:0007669"/>
    <property type="project" value="InterPro"/>
</dbReference>
<dbReference type="InterPro" id="IPR000683">
    <property type="entry name" value="Gfo/Idh/MocA-like_OxRdtase_N"/>
</dbReference>
<dbReference type="SUPFAM" id="SSF51735">
    <property type="entry name" value="NAD(P)-binding Rossmann-fold domains"/>
    <property type="match status" value="1"/>
</dbReference>
<dbReference type="PANTHER" id="PTHR43818:SF11">
    <property type="entry name" value="BCDNA.GH03377"/>
    <property type="match status" value="1"/>
</dbReference>
<dbReference type="OrthoDB" id="9776544at2"/>
<dbReference type="SUPFAM" id="SSF55347">
    <property type="entry name" value="Glyceraldehyde-3-phosphate dehydrogenase-like, C-terminal domain"/>
    <property type="match status" value="1"/>
</dbReference>
<dbReference type="PANTHER" id="PTHR43818">
    <property type="entry name" value="BCDNA.GH03377"/>
    <property type="match status" value="1"/>
</dbReference>
<dbReference type="EC" id="1.-.-.-" evidence="4"/>
<reference evidence="4 5" key="1">
    <citation type="submission" date="2018-06" db="EMBL/GenBank/DDBJ databases">
        <authorList>
            <consortium name="Pathogen Informatics"/>
            <person name="Doyle S."/>
        </authorList>
    </citation>
    <scope>NUCLEOTIDE SEQUENCE [LARGE SCALE GENOMIC DNA]</scope>
    <source>
        <strain evidence="4 5">NCTC10684</strain>
    </source>
</reference>
<dbReference type="InterPro" id="IPR055170">
    <property type="entry name" value="GFO_IDH_MocA-like_dom"/>
</dbReference>
<sequence>MARKLGVGVIGCGNISKTYFKHAPEFKGIEMRACADINMDAAKARAKEFTLRAETVEGLLASDDIDIVVNLTIPAVHYEVSRQAIEAGKHVYSEKPFVLAIKDGLDLKKRADKKGVRIGSAPDTFLGGSHQLARHLIDTGKLGKITSGTCHVMSHGMEHWHPNPDFFFQPGGGPILDLGPYYIANLVQLIGPVVRVAALSSIPAKERTILSKPRAGEKIPVATPTTILALMEFDNRAVFTFNASWDVWDSGHAPMELYGEQGTIHMPDPNFFGGDLSYTRGDKPVKALPKWDHPFSVANEKHPHGMMANYRTAGLADMALAIMQGRPHRCSLELANHVIDIMTGILKSGETKKFVEMQTTCERPEPLGPAAARGLLAPSK</sequence>
<evidence type="ECO:0000256" key="1">
    <source>
        <dbReference type="ARBA" id="ARBA00023002"/>
    </source>
</evidence>
<dbReference type="Pfam" id="PF22725">
    <property type="entry name" value="GFO_IDH_MocA_C3"/>
    <property type="match status" value="1"/>
</dbReference>
<dbReference type="Proteomes" id="UP000254701">
    <property type="component" value="Unassembled WGS sequence"/>
</dbReference>
<dbReference type="Gene3D" id="3.30.360.10">
    <property type="entry name" value="Dihydrodipicolinate Reductase, domain 2"/>
    <property type="match status" value="1"/>
</dbReference>
<organism evidence="4 5">
    <name type="scientific">Aminobacter aminovorans</name>
    <name type="common">Chelatobacter heintzii</name>
    <dbReference type="NCBI Taxonomy" id="83263"/>
    <lineage>
        <taxon>Bacteria</taxon>
        <taxon>Pseudomonadati</taxon>
        <taxon>Pseudomonadota</taxon>
        <taxon>Alphaproteobacteria</taxon>
        <taxon>Hyphomicrobiales</taxon>
        <taxon>Phyllobacteriaceae</taxon>
        <taxon>Aminobacter</taxon>
    </lineage>
</organism>
<feature type="domain" description="GFO/IDH/MocA-like oxidoreductase" evidence="3">
    <location>
        <begin position="130"/>
        <end position="264"/>
    </location>
</feature>
<evidence type="ECO:0000313" key="5">
    <source>
        <dbReference type="Proteomes" id="UP000254701"/>
    </source>
</evidence>
<dbReference type="EMBL" id="UFSM01000001">
    <property type="protein sequence ID" value="SUU87092.1"/>
    <property type="molecule type" value="Genomic_DNA"/>
</dbReference>
<dbReference type="InterPro" id="IPR050463">
    <property type="entry name" value="Gfo/Idh/MocA_oxidrdct_glycsds"/>
</dbReference>
<evidence type="ECO:0000259" key="3">
    <source>
        <dbReference type="Pfam" id="PF22725"/>
    </source>
</evidence>
<evidence type="ECO:0000259" key="2">
    <source>
        <dbReference type="Pfam" id="PF01408"/>
    </source>
</evidence>
<dbReference type="GO" id="GO:0016491">
    <property type="term" value="F:oxidoreductase activity"/>
    <property type="evidence" value="ECO:0007669"/>
    <property type="project" value="UniProtKB-KW"/>
</dbReference>
<dbReference type="InterPro" id="IPR036291">
    <property type="entry name" value="NAD(P)-bd_dom_sf"/>
</dbReference>
<accession>A0A380WFI0</accession>
<dbReference type="AlphaFoldDB" id="A0A380WFI0"/>
<name>A0A380WFI0_AMIAI</name>
<keyword evidence="1 4" id="KW-0560">Oxidoreductase</keyword>
<evidence type="ECO:0000313" key="4">
    <source>
        <dbReference type="EMBL" id="SUU87092.1"/>
    </source>
</evidence>
<dbReference type="Pfam" id="PF01408">
    <property type="entry name" value="GFO_IDH_MocA"/>
    <property type="match status" value="1"/>
</dbReference>